<name>A0A3S9WJ04_9MICO</name>
<evidence type="ECO:0000256" key="1">
    <source>
        <dbReference type="SAM" id="MobiDB-lite"/>
    </source>
</evidence>
<gene>
    <name evidence="2" type="ORF">CVS54_01372</name>
</gene>
<dbReference type="EMBL" id="CP031422">
    <property type="protein sequence ID" value="AZS40050.1"/>
    <property type="molecule type" value="Genomic_DNA"/>
</dbReference>
<feature type="compositionally biased region" description="Acidic residues" evidence="1">
    <location>
        <begin position="203"/>
        <end position="216"/>
    </location>
</feature>
<evidence type="ECO:0000313" key="2">
    <source>
        <dbReference type="EMBL" id="AZS40050.1"/>
    </source>
</evidence>
<dbReference type="Proteomes" id="UP000274841">
    <property type="component" value="Chromosome"/>
</dbReference>
<dbReference type="KEGG" id="moy:CVS54_01372"/>
<accession>A0A3S9WJ04</accession>
<dbReference type="RefSeq" id="WP_127012005.1">
    <property type="nucleotide sequence ID" value="NZ_CP031422.1"/>
</dbReference>
<organism evidence="2 3">
    <name type="scientific">Microbacterium oxydans</name>
    <dbReference type="NCBI Taxonomy" id="82380"/>
    <lineage>
        <taxon>Bacteria</taxon>
        <taxon>Bacillati</taxon>
        <taxon>Actinomycetota</taxon>
        <taxon>Actinomycetes</taxon>
        <taxon>Micrococcales</taxon>
        <taxon>Microbacteriaceae</taxon>
        <taxon>Microbacterium</taxon>
    </lineage>
</organism>
<proteinExistence type="predicted"/>
<sequence length="571" mass="60703">MTTTEAGLFSRVSDTRTVRGLLLPFGELSRPSLSKTEPVMFSAASVSIPRDPSAVTLNDEHDRFNPIGRATSLEVTDAGVVAEFSIFNTDEGDAYLANPTKRKLSAELGSLMRAGSKAVRSRLTGAAVCTEGAFESAALFSLAPGVNAEFAEEVPSSDEYTAPESASTSEYTTEFVDDEGTRWRRVETSKRETTVTKITDSAPADEETPEDSEEETMTASAAGQTPAPLVTPGVAPKTEDVDLHAVFSAMASVKSGVQSEDNESALFALADIKTTGSGALPAAGVVQPAWVGKLWQGKEYVRKYLPLNNHTFGPIEIGGRAGFRLDQGTALVQKRGGEKTELPTGSASTSKRESTRESYGYAADVAAEWTYLSGGAEILESFWKGVANSYAKVTDEEALATMFRVASRDEGAALSRRVAPQTLPTGTPANLQYYPGVVMLIQALEAISDADDDPAWAVVNPELWRQLLFTPKDLLPEFVSLGVTAGTGEGNVEGKVQVRKAPQTAFIGTKAADPQVIAGSKNAIEFRELGTTPIQIDALNVAKFGVDRATVGFLETFVVRPEATVFIGTAA</sequence>
<feature type="region of interest" description="Disordered" evidence="1">
    <location>
        <begin position="334"/>
        <end position="354"/>
    </location>
</feature>
<protein>
    <submittedName>
        <fullName evidence="2">Uncharacterized protein</fullName>
    </submittedName>
</protein>
<dbReference type="AlphaFoldDB" id="A0A3S9WJ04"/>
<reference evidence="2 3" key="1">
    <citation type="submission" date="2018-08" db="EMBL/GenBank/DDBJ databases">
        <title>Microbacterium oxydans strain HG3.</title>
        <authorList>
            <person name="ORTET P."/>
        </authorList>
    </citation>
    <scope>NUCLEOTIDE SEQUENCE [LARGE SCALE GENOMIC DNA]</scope>
    <source>
        <strain evidence="2 3">HG3</strain>
    </source>
</reference>
<feature type="region of interest" description="Disordered" evidence="1">
    <location>
        <begin position="194"/>
        <end position="229"/>
    </location>
</feature>
<evidence type="ECO:0000313" key="3">
    <source>
        <dbReference type="Proteomes" id="UP000274841"/>
    </source>
</evidence>